<protein>
    <submittedName>
        <fullName evidence="1">Uncharacterized protein</fullName>
    </submittedName>
</protein>
<sequence>MMTAAQKTRPAEAGLKIQFINATRNQAVLL</sequence>
<dbReference type="EMBL" id="AP014685">
    <property type="protein sequence ID" value="BAR60059.1"/>
    <property type="molecule type" value="Genomic_DNA"/>
</dbReference>
<reference evidence="1 2" key="1">
    <citation type="submission" date="2014-11" db="EMBL/GenBank/DDBJ databases">
        <title>Symbiosis island explosion on the genome of extra-slow-growing strains of soybean bradyrhizobia with massive insertion sequences.</title>
        <authorList>
            <person name="Iida T."/>
            <person name="Minamisawa K."/>
        </authorList>
    </citation>
    <scope>NUCLEOTIDE SEQUENCE [LARGE SCALE GENOMIC DNA]</scope>
    <source>
        <strain evidence="1 2">NK6</strain>
    </source>
</reference>
<dbReference type="Proteomes" id="UP000063308">
    <property type="component" value="Chromosome"/>
</dbReference>
<accession>A0A0E4FVZ1</accession>
<evidence type="ECO:0000313" key="1">
    <source>
        <dbReference type="EMBL" id="BAR60059.1"/>
    </source>
</evidence>
<dbReference type="AlphaFoldDB" id="A0A0E4FVZ1"/>
<evidence type="ECO:0000313" key="2">
    <source>
        <dbReference type="Proteomes" id="UP000063308"/>
    </source>
</evidence>
<gene>
    <name evidence="1" type="ORF">NK6_6908</name>
</gene>
<proteinExistence type="predicted"/>
<name>A0A0E4FVZ1_9BRAD</name>
<organism evidence="1 2">
    <name type="scientific">Bradyrhizobium diazoefficiens</name>
    <dbReference type="NCBI Taxonomy" id="1355477"/>
    <lineage>
        <taxon>Bacteria</taxon>
        <taxon>Pseudomonadati</taxon>
        <taxon>Pseudomonadota</taxon>
        <taxon>Alphaproteobacteria</taxon>
        <taxon>Hyphomicrobiales</taxon>
        <taxon>Nitrobacteraceae</taxon>
        <taxon>Bradyrhizobium</taxon>
    </lineage>
</organism>